<feature type="region of interest" description="Disordered" evidence="6">
    <location>
        <begin position="154"/>
        <end position="188"/>
    </location>
</feature>
<evidence type="ECO:0000256" key="7">
    <source>
        <dbReference type="SAM" id="Phobius"/>
    </source>
</evidence>
<reference evidence="9" key="1">
    <citation type="submission" date="2023-07" db="EMBL/GenBank/DDBJ databases">
        <title>Chromosome-level Genome Assembly of Striped Snakehead (Channa striata).</title>
        <authorList>
            <person name="Liu H."/>
        </authorList>
    </citation>
    <scope>NUCLEOTIDE SEQUENCE</scope>
    <source>
        <strain evidence="9">Gz</strain>
        <tissue evidence="9">Muscle</tissue>
    </source>
</reference>
<dbReference type="Gene3D" id="1.20.80.10">
    <property type="match status" value="1"/>
</dbReference>
<dbReference type="GO" id="GO:0005737">
    <property type="term" value="C:cytoplasm"/>
    <property type="evidence" value="ECO:0007669"/>
    <property type="project" value="TreeGrafter"/>
</dbReference>
<dbReference type="SUPFAM" id="SSF47027">
    <property type="entry name" value="Acyl-CoA binding protein"/>
    <property type="match status" value="1"/>
</dbReference>
<evidence type="ECO:0000256" key="2">
    <source>
        <dbReference type="ARBA" id="ARBA00023006"/>
    </source>
</evidence>
<dbReference type="InterPro" id="IPR035984">
    <property type="entry name" value="Acyl-CoA-binding_sf"/>
</dbReference>
<keyword evidence="7" id="KW-1133">Transmembrane helix</keyword>
<dbReference type="PANTHER" id="PTHR23310">
    <property type="entry name" value="ACYL-COA-BINDING PROTEIN, ACBP"/>
    <property type="match status" value="1"/>
</dbReference>
<proteinExistence type="inferred from homology"/>
<keyword evidence="3" id="KW-0175">Coiled coil</keyword>
<evidence type="ECO:0000256" key="1">
    <source>
        <dbReference type="ARBA" id="ARBA00010310"/>
    </source>
</evidence>
<dbReference type="GO" id="GO:0000425">
    <property type="term" value="P:pexophagy"/>
    <property type="evidence" value="ECO:0007669"/>
    <property type="project" value="InterPro"/>
</dbReference>
<dbReference type="PIRSF" id="PIRSF002412">
    <property type="entry name" value="MA_DBI"/>
    <property type="match status" value="1"/>
</dbReference>
<keyword evidence="4" id="KW-0446">Lipid-binding</keyword>
<dbReference type="GO" id="GO:0006631">
    <property type="term" value="P:fatty acid metabolic process"/>
    <property type="evidence" value="ECO:0007669"/>
    <property type="project" value="TreeGrafter"/>
</dbReference>
<evidence type="ECO:0000256" key="5">
    <source>
        <dbReference type="ARBA" id="ARBA00025481"/>
    </source>
</evidence>
<dbReference type="FunFam" id="1.20.80.10:FF:000010">
    <property type="entry name" value="Acyl-CoA-binding domain-containing protein 5"/>
    <property type="match status" value="1"/>
</dbReference>
<evidence type="ECO:0000313" key="10">
    <source>
        <dbReference type="Proteomes" id="UP001187415"/>
    </source>
</evidence>
<dbReference type="AlphaFoldDB" id="A0AA88IJ90"/>
<keyword evidence="10" id="KW-1185">Reference proteome</keyword>
<evidence type="ECO:0000256" key="6">
    <source>
        <dbReference type="SAM" id="MobiDB-lite"/>
    </source>
</evidence>
<keyword evidence="2" id="KW-0072">Autophagy</keyword>
<name>A0AA88IJ90_CHASR</name>
<dbReference type="GO" id="GO:0000062">
    <property type="term" value="F:fatty-acyl-CoA binding"/>
    <property type="evidence" value="ECO:0007669"/>
    <property type="project" value="InterPro"/>
</dbReference>
<comment type="caution">
    <text evidence="9">The sequence shown here is derived from an EMBL/GenBank/DDBJ whole genome shotgun (WGS) entry which is preliminary data.</text>
</comment>
<dbReference type="PRINTS" id="PR00689">
    <property type="entry name" value="ACOABINDINGP"/>
</dbReference>
<dbReference type="Pfam" id="PF00887">
    <property type="entry name" value="ACBP"/>
    <property type="match status" value="1"/>
</dbReference>
<evidence type="ECO:0000256" key="4">
    <source>
        <dbReference type="ARBA" id="ARBA00023121"/>
    </source>
</evidence>
<accession>A0AA88IJ90</accession>
<feature type="region of interest" description="Disordered" evidence="6">
    <location>
        <begin position="266"/>
        <end position="290"/>
    </location>
</feature>
<dbReference type="InterPro" id="IPR016347">
    <property type="entry name" value="ACBD5"/>
</dbReference>
<gene>
    <name evidence="9" type="ORF">Q5P01_025935</name>
</gene>
<evidence type="ECO:0000259" key="8">
    <source>
        <dbReference type="PROSITE" id="PS51228"/>
    </source>
</evidence>
<comment type="similarity">
    <text evidence="1">Belongs to the ATG37 family.</text>
</comment>
<dbReference type="EMBL" id="JAUPFM010000022">
    <property type="protein sequence ID" value="KAK2815468.1"/>
    <property type="molecule type" value="Genomic_DNA"/>
</dbReference>
<feature type="transmembrane region" description="Helical" evidence="7">
    <location>
        <begin position="395"/>
        <end position="417"/>
    </location>
</feature>
<keyword evidence="7" id="KW-0812">Transmembrane</keyword>
<evidence type="ECO:0000256" key="3">
    <source>
        <dbReference type="ARBA" id="ARBA00023054"/>
    </source>
</evidence>
<dbReference type="Proteomes" id="UP001187415">
    <property type="component" value="Unassembled WGS sequence"/>
</dbReference>
<feature type="region of interest" description="Disordered" evidence="6">
    <location>
        <begin position="309"/>
        <end position="333"/>
    </location>
</feature>
<dbReference type="InterPro" id="IPR000582">
    <property type="entry name" value="Acyl-CoA-binding_protein"/>
</dbReference>
<comment type="function">
    <text evidence="5">Acyl-CoA binding protein which acts as the peroxisome receptor for pexophagy but is dispensable for aggrephagy and nonselective autophagy. Binds medium- and long-chain acyl-CoA esters.</text>
</comment>
<dbReference type="InterPro" id="IPR014352">
    <property type="entry name" value="FERM/acyl-CoA-bd_prot_sf"/>
</dbReference>
<protein>
    <recommendedName>
        <fullName evidence="8">ACB domain-containing protein</fullName>
    </recommendedName>
</protein>
<feature type="domain" description="ACB" evidence="8">
    <location>
        <begin position="31"/>
        <end position="120"/>
    </location>
</feature>
<dbReference type="PANTHER" id="PTHR23310:SF53">
    <property type="entry name" value="ACYL-COA-BINDING DOMAIN-CONTAINING PROTEIN 4"/>
    <property type="match status" value="1"/>
</dbReference>
<dbReference type="PROSITE" id="PS51228">
    <property type="entry name" value="ACB_2"/>
    <property type="match status" value="1"/>
</dbReference>
<feature type="compositionally biased region" description="Basic and acidic residues" evidence="6">
    <location>
        <begin position="275"/>
        <end position="290"/>
    </location>
</feature>
<feature type="compositionally biased region" description="Gly residues" evidence="6">
    <location>
        <begin position="312"/>
        <end position="325"/>
    </location>
</feature>
<feature type="compositionally biased region" description="Basic and acidic residues" evidence="6">
    <location>
        <begin position="172"/>
        <end position="188"/>
    </location>
</feature>
<sequence>MTCKELLQANCVSPPPGKISVPAMAEHVVDHQKRFQAAVDVIHNLPKNGSYQPSYEVMLRFYSLYKQAVCGPCAVSRPAFWDPVGRYKWDAWSRLGEMSSESAMAAYVDEMKKVAHEVINTMPMDEKTASLFQHFEPLYQAIDDMPRPPESLIALRKGHKGSGDANEPTEMNGKDEEQKKPEENSSHLEELNLSEVIELTTNTIPNDSGVCEGLVLTSDSESETFCDSVDSVEQLSSIKIPVKSKGFQNGHVSLESSLDLEARQVGAGQGGEGAENGRDQIPIRRSRDSGQEGYYHSWRGCTIHQGSLRWGAPGGGSGAGRGGGDGPERSAERLHNAQLQQQIILALQRLREDMRSVMERLEVVESLAATYAQRSEWRPSASEASEQEKWWPFEMSGLTVLLFLVWPFVSQGLVQLLRKAQKRRRISS</sequence>
<organism evidence="9 10">
    <name type="scientific">Channa striata</name>
    <name type="common">Snakehead murrel</name>
    <name type="synonym">Ophicephalus striatus</name>
    <dbReference type="NCBI Taxonomy" id="64152"/>
    <lineage>
        <taxon>Eukaryota</taxon>
        <taxon>Metazoa</taxon>
        <taxon>Chordata</taxon>
        <taxon>Craniata</taxon>
        <taxon>Vertebrata</taxon>
        <taxon>Euteleostomi</taxon>
        <taxon>Actinopterygii</taxon>
        <taxon>Neopterygii</taxon>
        <taxon>Teleostei</taxon>
        <taxon>Neoteleostei</taxon>
        <taxon>Acanthomorphata</taxon>
        <taxon>Anabantaria</taxon>
        <taxon>Anabantiformes</taxon>
        <taxon>Channoidei</taxon>
        <taxon>Channidae</taxon>
        <taxon>Channa</taxon>
    </lineage>
</organism>
<evidence type="ECO:0000313" key="9">
    <source>
        <dbReference type="EMBL" id="KAK2815468.1"/>
    </source>
</evidence>
<keyword evidence="7" id="KW-0472">Membrane</keyword>